<dbReference type="FunFam" id="3.40.50.1820:FF:000096">
    <property type="entry name" value="Carboxypeptidase vitellogenic-like"/>
    <property type="match status" value="1"/>
</dbReference>
<organism evidence="8">
    <name type="scientific">Liphistius sp. SGP-2016</name>
    <dbReference type="NCBI Taxonomy" id="1905180"/>
    <lineage>
        <taxon>Eukaryota</taxon>
        <taxon>Metazoa</taxon>
        <taxon>Ecdysozoa</taxon>
        <taxon>Arthropoda</taxon>
        <taxon>Chelicerata</taxon>
        <taxon>Arachnida</taxon>
        <taxon>Araneae</taxon>
        <taxon>Mesothelae</taxon>
        <taxon>Liphistiidae</taxon>
        <taxon>Liphistius</taxon>
    </lineage>
</organism>
<dbReference type="PROSITE" id="PS00560">
    <property type="entry name" value="CARBOXYPEPT_SER_HIS"/>
    <property type="match status" value="1"/>
</dbReference>
<dbReference type="InterPro" id="IPR033124">
    <property type="entry name" value="Ser_caboxypep_his_AS"/>
</dbReference>
<keyword evidence="2 7" id="KW-0121">Carboxypeptidase</keyword>
<keyword evidence="5 7" id="KW-0378">Hydrolase</keyword>
<dbReference type="GO" id="GO:0004185">
    <property type="term" value="F:serine-type carboxypeptidase activity"/>
    <property type="evidence" value="ECO:0007669"/>
    <property type="project" value="UniProtKB-UniRule"/>
</dbReference>
<dbReference type="PRINTS" id="PR00724">
    <property type="entry name" value="CRBOXYPTASEC"/>
</dbReference>
<dbReference type="PANTHER" id="PTHR11802:SF472">
    <property type="entry name" value="SERINE CARBOXYPEPTIDASE CPVL-RELATED"/>
    <property type="match status" value="1"/>
</dbReference>
<dbReference type="InterPro" id="IPR018202">
    <property type="entry name" value="Ser_caboxypep_ser_AS"/>
</dbReference>
<evidence type="ECO:0000256" key="6">
    <source>
        <dbReference type="ARBA" id="ARBA00023180"/>
    </source>
</evidence>
<dbReference type="EMBL" id="HAHL01000016">
    <property type="protein sequence ID" value="SNX32812.1"/>
    <property type="molecule type" value="Transcribed_RNA"/>
</dbReference>
<evidence type="ECO:0000313" key="8">
    <source>
        <dbReference type="EMBL" id="SNX35003.1"/>
    </source>
</evidence>
<dbReference type="EC" id="3.4.16.-" evidence="7"/>
<dbReference type="PANTHER" id="PTHR11802">
    <property type="entry name" value="SERINE PROTEASE FAMILY S10 SERINE CARBOXYPEPTIDASE"/>
    <property type="match status" value="1"/>
</dbReference>
<dbReference type="GO" id="GO:0006508">
    <property type="term" value="P:proteolysis"/>
    <property type="evidence" value="ECO:0007669"/>
    <property type="project" value="UniProtKB-KW"/>
</dbReference>
<reference evidence="8" key="2">
    <citation type="submission" date="2019-05" db="EMBL/GenBank/DDBJ databases">
        <title>Unravelling the molecular evolution of spider venoms.</title>
        <authorList>
            <person name="Pineda S."/>
        </authorList>
    </citation>
    <scope>NUCLEOTIDE SEQUENCE</scope>
</reference>
<evidence type="ECO:0000256" key="3">
    <source>
        <dbReference type="ARBA" id="ARBA00022670"/>
    </source>
</evidence>
<sequence>MASKVVILAAELLLFFAVSVSSRGFYRDAIPDPIPLPSNVPPEVYGDPLFLTPYIEAGQIDKARNLSQVGKLPNSPPLTSYSGFFTVNKQLGSNMFFWFFPALNKNPKAPVILWLQGGPGGSSLFGLFVENGPYIINSDLSASLRKYTWAQTFSVLYIDNPVGTGFSFTQSKDGYARNETQVARDLYEALQQFFTVFYEHRGNDFYVTGESYAGKYVPAIAYKIHTEGRAAKINLKGIAIGDGLCDPETMMGFGDYLYQVGLIDRVQAAYFNQQRDLIVENIQKKKWLDALAVFDKLILGDMENNTSYFTASTGFTFYYNYLMTSSPKEFQYYNSFINLPDVRKAIHVGNLTFNDGSNVEEALTMDIMQSVKPWVVTLLENYKVLIYNGQLDIIVAYPLTVNFLHSLDWKYADDYKNATRQIWKVSPTDQEVAGYVHQVKDFYEVVVRNAGHMVPYDQPRVAFDLVYRFVRGKPFS</sequence>
<name>A0A4Q8K6M8_9ARAC</name>
<dbReference type="SUPFAM" id="SSF53474">
    <property type="entry name" value="alpha/beta-Hydrolases"/>
    <property type="match status" value="1"/>
</dbReference>
<comment type="similarity">
    <text evidence="1 7">Belongs to the peptidase S10 family.</text>
</comment>
<dbReference type="AlphaFoldDB" id="A0A4Q8K6M8"/>
<dbReference type="EMBL" id="HAHL01000114">
    <property type="protein sequence ID" value="SNX33776.1"/>
    <property type="molecule type" value="Transcribed_RNA"/>
</dbReference>
<protein>
    <recommendedName>
        <fullName evidence="7">Carboxypeptidase</fullName>
        <ecNumber evidence="7">3.4.16.-</ecNumber>
    </recommendedName>
</protein>
<accession>A0A4Q8K6M8</accession>
<reference evidence="8" key="1">
    <citation type="submission" date="2017-05" db="EMBL/GenBank/DDBJ databases">
        <authorList>
            <person name="QRISCLOUD D."/>
        </authorList>
    </citation>
    <scope>NUCLEOTIDE SEQUENCE</scope>
</reference>
<dbReference type="EMBL" id="HAHL01000014">
    <property type="protein sequence ID" value="SNX32784.1"/>
    <property type="molecule type" value="Transcribed_RNA"/>
</dbReference>
<proteinExistence type="inferred from homology"/>
<feature type="chain" id="PRO_5033896619" description="Carboxypeptidase" evidence="7">
    <location>
        <begin position="23"/>
        <end position="476"/>
    </location>
</feature>
<evidence type="ECO:0000256" key="4">
    <source>
        <dbReference type="ARBA" id="ARBA00022729"/>
    </source>
</evidence>
<evidence type="ECO:0000256" key="5">
    <source>
        <dbReference type="ARBA" id="ARBA00022801"/>
    </source>
</evidence>
<keyword evidence="3 7" id="KW-0645">Protease</keyword>
<dbReference type="Pfam" id="PF00450">
    <property type="entry name" value="Peptidase_S10"/>
    <property type="match status" value="1"/>
</dbReference>
<dbReference type="InterPro" id="IPR029058">
    <property type="entry name" value="AB_hydrolase_fold"/>
</dbReference>
<evidence type="ECO:0000256" key="7">
    <source>
        <dbReference type="RuleBase" id="RU361156"/>
    </source>
</evidence>
<keyword evidence="6" id="KW-0325">Glycoprotein</keyword>
<dbReference type="InterPro" id="IPR001563">
    <property type="entry name" value="Peptidase_S10"/>
</dbReference>
<dbReference type="PROSITE" id="PS00131">
    <property type="entry name" value="CARBOXYPEPT_SER_SER"/>
    <property type="match status" value="1"/>
</dbReference>
<dbReference type="Gene3D" id="3.40.50.1820">
    <property type="entry name" value="alpha/beta hydrolase"/>
    <property type="match status" value="1"/>
</dbReference>
<keyword evidence="4 7" id="KW-0732">Signal</keyword>
<evidence type="ECO:0000256" key="1">
    <source>
        <dbReference type="ARBA" id="ARBA00009431"/>
    </source>
</evidence>
<dbReference type="EMBL" id="HAHL01000250">
    <property type="protein sequence ID" value="SNX35003.1"/>
    <property type="molecule type" value="Transcribed_RNA"/>
</dbReference>
<feature type="signal peptide" evidence="7">
    <location>
        <begin position="1"/>
        <end position="22"/>
    </location>
</feature>
<evidence type="ECO:0000256" key="2">
    <source>
        <dbReference type="ARBA" id="ARBA00022645"/>
    </source>
</evidence>